<dbReference type="PANTHER" id="PTHR21015:SF28">
    <property type="entry name" value="SLL1722 PROTEIN"/>
    <property type="match status" value="1"/>
</dbReference>
<evidence type="ECO:0000313" key="2">
    <source>
        <dbReference type="EMBL" id="PZQ83849.1"/>
    </source>
</evidence>
<dbReference type="InterPro" id="IPR007235">
    <property type="entry name" value="Glyco_trans_28_C"/>
</dbReference>
<sequence length="405" mass="43741">MPRILMYSHDTYGLGHIRRSRAIANSLVAAHGDVSVLIISGSSLAGSFNFAPGIDFVHVPGIAKSENGSYASANLRLDLHEVTAIRESLIRQTAEAFRPDIFIADKEPAGFRGELVPSLKLMGTMGTRRIIGVRDVLDSPEIIRAEWHDKGAVRAMTDYYDDVLVYGSEEFYRPLDAMPMPADLHSRIVYTGYLRRSVPSGNSGVRYPRSTKGPFILVTTGGGADGAGLIDWVISAYEADPGIPLPAVIAFGPFLSNTQRSQFQERIDRLAKVDSIVFDPKIERLMSRASAVVAMGGYNTFCEILSFDKPALLVPRSRPRQEQLIRATRAEQLGLMRMLLDPVEDGATSRDPAVMARALAALCEQAPPSKSASPGMLEGLASISNHLAPYIDGPGALSASLSVGG</sequence>
<reference evidence="2 3" key="1">
    <citation type="submission" date="2017-08" db="EMBL/GenBank/DDBJ databases">
        <title>Infants hospitalized years apart are colonized by the same room-sourced microbial strains.</title>
        <authorList>
            <person name="Brooks B."/>
            <person name="Olm M.R."/>
            <person name="Firek B.A."/>
            <person name="Baker R."/>
            <person name="Thomas B.C."/>
            <person name="Morowitz M.J."/>
            <person name="Banfield J.F."/>
        </authorList>
    </citation>
    <scope>NUCLEOTIDE SEQUENCE [LARGE SCALE GENOMIC DNA]</scope>
    <source>
        <strain evidence="2">S2_005_001_R2_27</strain>
    </source>
</reference>
<protein>
    <recommendedName>
        <fullName evidence="1">Glycosyl transferase family 28 C-terminal domain-containing protein</fullName>
    </recommendedName>
</protein>
<dbReference type="EMBL" id="QFQD01000016">
    <property type="protein sequence ID" value="PZQ83849.1"/>
    <property type="molecule type" value="Genomic_DNA"/>
</dbReference>
<gene>
    <name evidence="2" type="ORF">DI549_06960</name>
</gene>
<dbReference type="Proteomes" id="UP000248887">
    <property type="component" value="Unassembled WGS sequence"/>
</dbReference>
<dbReference type="SUPFAM" id="SSF53756">
    <property type="entry name" value="UDP-Glycosyltransferase/glycogen phosphorylase"/>
    <property type="match status" value="1"/>
</dbReference>
<organism evidence="2 3">
    <name type="scientific">Ancylobacter novellus</name>
    <name type="common">Thiobacillus novellus</name>
    <dbReference type="NCBI Taxonomy" id="921"/>
    <lineage>
        <taxon>Bacteria</taxon>
        <taxon>Pseudomonadati</taxon>
        <taxon>Pseudomonadota</taxon>
        <taxon>Alphaproteobacteria</taxon>
        <taxon>Hyphomicrobiales</taxon>
        <taxon>Xanthobacteraceae</taxon>
        <taxon>Ancylobacter</taxon>
    </lineage>
</organism>
<dbReference type="Gene3D" id="3.40.50.2000">
    <property type="entry name" value="Glycogen Phosphorylase B"/>
    <property type="match status" value="1"/>
</dbReference>
<dbReference type="AlphaFoldDB" id="A0A2W5R588"/>
<feature type="domain" description="Glycosyl transferase family 28 C-terminal" evidence="1">
    <location>
        <begin position="222"/>
        <end position="341"/>
    </location>
</feature>
<evidence type="ECO:0000259" key="1">
    <source>
        <dbReference type="Pfam" id="PF04101"/>
    </source>
</evidence>
<dbReference type="GO" id="GO:0016758">
    <property type="term" value="F:hexosyltransferase activity"/>
    <property type="evidence" value="ECO:0007669"/>
    <property type="project" value="InterPro"/>
</dbReference>
<proteinExistence type="predicted"/>
<dbReference type="PANTHER" id="PTHR21015">
    <property type="entry name" value="UDP-N-ACETYLGLUCOSAMINE--N-ACETYLMURAMYL-(PENTAPEPTIDE) PYROPHOSPHORYL-UNDECAPRENOL N-ACETYLGLUCOSAMINE TRANSFERASE 1"/>
    <property type="match status" value="1"/>
</dbReference>
<evidence type="ECO:0000313" key="3">
    <source>
        <dbReference type="Proteomes" id="UP000248887"/>
    </source>
</evidence>
<accession>A0A2W5R588</accession>
<dbReference type="Pfam" id="PF04101">
    <property type="entry name" value="Glyco_tran_28_C"/>
    <property type="match status" value="1"/>
</dbReference>
<name>A0A2W5R588_ANCNO</name>
<comment type="caution">
    <text evidence="2">The sequence shown here is derived from an EMBL/GenBank/DDBJ whole genome shotgun (WGS) entry which is preliminary data.</text>
</comment>